<sequence length="152" mass="16527">MTNPCICPGSADKYRPRRAHSRRLHRNRCAVPLCGFRAPRGLEEAPAAGRCTPQVRNTAILRTDSIGRRRHAPLVERSGGASARARCKERQQTTPPATATYRAPLVPTASSRSTPSLRPSTPAHRPSTPPFDPARCRCGSQRHPAPALPQVA</sequence>
<accession>A0AAD6TK54</accession>
<comment type="caution">
    <text evidence="2">The sequence shown here is derived from an EMBL/GenBank/DDBJ whole genome shotgun (WGS) entry which is preliminary data.</text>
</comment>
<organism evidence="2 3">
    <name type="scientific">Mycena belliarum</name>
    <dbReference type="NCBI Taxonomy" id="1033014"/>
    <lineage>
        <taxon>Eukaryota</taxon>
        <taxon>Fungi</taxon>
        <taxon>Dikarya</taxon>
        <taxon>Basidiomycota</taxon>
        <taxon>Agaricomycotina</taxon>
        <taxon>Agaricomycetes</taxon>
        <taxon>Agaricomycetidae</taxon>
        <taxon>Agaricales</taxon>
        <taxon>Marasmiineae</taxon>
        <taxon>Mycenaceae</taxon>
        <taxon>Mycena</taxon>
    </lineage>
</organism>
<dbReference type="AlphaFoldDB" id="A0AAD6TK54"/>
<feature type="compositionally biased region" description="Low complexity" evidence="1">
    <location>
        <begin position="107"/>
        <end position="123"/>
    </location>
</feature>
<reference evidence="2" key="1">
    <citation type="submission" date="2023-03" db="EMBL/GenBank/DDBJ databases">
        <title>Massive genome expansion in bonnet fungi (Mycena s.s.) driven by repeated elements and novel gene families across ecological guilds.</title>
        <authorList>
            <consortium name="Lawrence Berkeley National Laboratory"/>
            <person name="Harder C.B."/>
            <person name="Miyauchi S."/>
            <person name="Viragh M."/>
            <person name="Kuo A."/>
            <person name="Thoen E."/>
            <person name="Andreopoulos B."/>
            <person name="Lu D."/>
            <person name="Skrede I."/>
            <person name="Drula E."/>
            <person name="Henrissat B."/>
            <person name="Morin E."/>
            <person name="Kohler A."/>
            <person name="Barry K."/>
            <person name="LaButti K."/>
            <person name="Morin E."/>
            <person name="Salamov A."/>
            <person name="Lipzen A."/>
            <person name="Mereny Z."/>
            <person name="Hegedus B."/>
            <person name="Baldrian P."/>
            <person name="Stursova M."/>
            <person name="Weitz H."/>
            <person name="Taylor A."/>
            <person name="Grigoriev I.V."/>
            <person name="Nagy L.G."/>
            <person name="Martin F."/>
            <person name="Kauserud H."/>
        </authorList>
    </citation>
    <scope>NUCLEOTIDE SEQUENCE</scope>
    <source>
        <strain evidence="2">CBHHK173m</strain>
    </source>
</reference>
<evidence type="ECO:0000313" key="3">
    <source>
        <dbReference type="Proteomes" id="UP001222325"/>
    </source>
</evidence>
<keyword evidence="3" id="KW-1185">Reference proteome</keyword>
<dbReference type="Proteomes" id="UP001222325">
    <property type="component" value="Unassembled WGS sequence"/>
</dbReference>
<gene>
    <name evidence="2" type="ORF">B0H15DRAFT_187769</name>
</gene>
<dbReference type="EMBL" id="JARJCN010000198">
    <property type="protein sequence ID" value="KAJ7063784.1"/>
    <property type="molecule type" value="Genomic_DNA"/>
</dbReference>
<evidence type="ECO:0000313" key="2">
    <source>
        <dbReference type="EMBL" id="KAJ7063784.1"/>
    </source>
</evidence>
<evidence type="ECO:0000256" key="1">
    <source>
        <dbReference type="SAM" id="MobiDB-lite"/>
    </source>
</evidence>
<name>A0AAD6TK54_9AGAR</name>
<feature type="region of interest" description="Disordered" evidence="1">
    <location>
        <begin position="64"/>
        <end position="152"/>
    </location>
</feature>
<protein>
    <submittedName>
        <fullName evidence="2">Uncharacterized protein</fullName>
    </submittedName>
</protein>
<proteinExistence type="predicted"/>